<evidence type="ECO:0008006" key="11">
    <source>
        <dbReference type="Google" id="ProtNLM"/>
    </source>
</evidence>
<feature type="domain" description="RPAP1 C-terminal" evidence="6">
    <location>
        <begin position="293"/>
        <end position="357"/>
    </location>
</feature>
<dbReference type="PANTHER" id="PTHR21483:SF18">
    <property type="entry name" value="RNA POLYMERASE II-ASSOCIATED PROTEIN 1"/>
    <property type="match status" value="1"/>
</dbReference>
<evidence type="ECO:0000259" key="7">
    <source>
        <dbReference type="Pfam" id="PF08621"/>
    </source>
</evidence>
<evidence type="ECO:0000256" key="1">
    <source>
        <dbReference type="ARBA" id="ARBA00004123"/>
    </source>
</evidence>
<name>A0ABP0GUW4_CLALP</name>
<dbReference type="SUPFAM" id="SSF48371">
    <property type="entry name" value="ARM repeat"/>
    <property type="match status" value="1"/>
</dbReference>
<feature type="region of interest" description="Disordered" evidence="5">
    <location>
        <begin position="24"/>
        <end position="73"/>
    </location>
</feature>
<dbReference type="Pfam" id="PF25766">
    <property type="entry name" value="TPR_RPAP1"/>
    <property type="match status" value="1"/>
</dbReference>
<dbReference type="EMBL" id="CAWYQH010000152">
    <property type="protein sequence ID" value="CAK8695528.1"/>
    <property type="molecule type" value="Genomic_DNA"/>
</dbReference>
<dbReference type="Pfam" id="PF08621">
    <property type="entry name" value="RPAP1_N"/>
    <property type="match status" value="1"/>
</dbReference>
<evidence type="ECO:0000256" key="3">
    <source>
        <dbReference type="ARBA" id="ARBA00023163"/>
    </source>
</evidence>
<dbReference type="PANTHER" id="PTHR21483">
    <property type="entry name" value="RNA POLYMERASE II-ASSOCIATED PROTEIN 1"/>
    <property type="match status" value="1"/>
</dbReference>
<accession>A0ABP0GUW4</accession>
<comment type="subcellular location">
    <subcellularLocation>
        <location evidence="1">Nucleus</location>
    </subcellularLocation>
</comment>
<reference evidence="9 10" key="1">
    <citation type="submission" date="2024-02" db="EMBL/GenBank/DDBJ databases">
        <authorList>
            <person name="Daric V."/>
            <person name="Darras S."/>
        </authorList>
    </citation>
    <scope>NUCLEOTIDE SEQUENCE [LARGE SCALE GENOMIC DNA]</scope>
</reference>
<dbReference type="InterPro" id="IPR057989">
    <property type="entry name" value="TPR_RPAP1/MINIYO-like"/>
</dbReference>
<dbReference type="InterPro" id="IPR013930">
    <property type="entry name" value="RPAP1_N"/>
</dbReference>
<keyword evidence="4" id="KW-0539">Nucleus</keyword>
<keyword evidence="3" id="KW-0804">Transcription</keyword>
<evidence type="ECO:0000259" key="8">
    <source>
        <dbReference type="Pfam" id="PF25766"/>
    </source>
</evidence>
<protein>
    <recommendedName>
        <fullName evidence="11">RNA polymerase II-associated protein 1</fullName>
    </recommendedName>
</protein>
<dbReference type="Proteomes" id="UP001642483">
    <property type="component" value="Unassembled WGS sequence"/>
</dbReference>
<dbReference type="InterPro" id="IPR039913">
    <property type="entry name" value="RPAP1/Rba50"/>
</dbReference>
<dbReference type="Pfam" id="PF08620">
    <property type="entry name" value="RPAP1_C"/>
    <property type="match status" value="1"/>
</dbReference>
<gene>
    <name evidence="9" type="ORF">CVLEPA_LOCUS28795</name>
</gene>
<evidence type="ECO:0000256" key="2">
    <source>
        <dbReference type="ARBA" id="ARBA00009953"/>
    </source>
</evidence>
<feature type="domain" description="RPAP1/MINIYO-like TPR repeats" evidence="8">
    <location>
        <begin position="961"/>
        <end position="1178"/>
    </location>
</feature>
<dbReference type="InterPro" id="IPR016024">
    <property type="entry name" value="ARM-type_fold"/>
</dbReference>
<organism evidence="9 10">
    <name type="scientific">Clavelina lepadiformis</name>
    <name type="common">Light-bulb sea squirt</name>
    <name type="synonym">Ascidia lepadiformis</name>
    <dbReference type="NCBI Taxonomy" id="159417"/>
    <lineage>
        <taxon>Eukaryota</taxon>
        <taxon>Metazoa</taxon>
        <taxon>Chordata</taxon>
        <taxon>Tunicata</taxon>
        <taxon>Ascidiacea</taxon>
        <taxon>Aplousobranchia</taxon>
        <taxon>Clavelinidae</taxon>
        <taxon>Clavelina</taxon>
    </lineage>
</organism>
<evidence type="ECO:0000313" key="10">
    <source>
        <dbReference type="Proteomes" id="UP001642483"/>
    </source>
</evidence>
<dbReference type="InterPro" id="IPR013929">
    <property type="entry name" value="RPAP1_C"/>
</dbReference>
<keyword evidence="10" id="KW-1185">Reference proteome</keyword>
<comment type="similarity">
    <text evidence="2">Belongs to the RPAP1 family.</text>
</comment>
<feature type="domain" description="RPAP1 N-terminal" evidence="7">
    <location>
        <begin position="171"/>
        <end position="213"/>
    </location>
</feature>
<evidence type="ECO:0000259" key="6">
    <source>
        <dbReference type="Pfam" id="PF08620"/>
    </source>
</evidence>
<proteinExistence type="inferred from homology"/>
<evidence type="ECO:0000313" key="9">
    <source>
        <dbReference type="EMBL" id="CAK8695528.1"/>
    </source>
</evidence>
<evidence type="ECO:0000256" key="5">
    <source>
        <dbReference type="SAM" id="MobiDB-lite"/>
    </source>
</evidence>
<sequence>MLNSRPKLGENEDDLLEFQAQFLSSGEKPSAKVVRSSKSKSSQQGISNRTTGKPQHEKSSHYPASDIGQAKPSKFRESSLLSLDIKERNVAYKPITFPTASKLLPPYSVQNESLKTLKSKKGYKAGTSLFAQRFKRDEKSCHVSVSDAHTPSLDKNPPKKSNILSEKERLDIDRENNLKLQGMSSADILNEQRKLKASLDPSLFEFLTSRKKKFAENTFQNYTTEDPSKEVCEILAKDTNDAINPGIEIALKSSVLEQNKDWMNMDKPEQDKMKWMKQLPVGKKSKEVILPNRFDFEGCLLTSAESEAMPSYIGLHHHGEEPELGGYTLQELIEFSRSDVLQQRVFALKVLAKIIVKDKCGHYSQATLQPNGLIPILLEAGIVFIMRWALDESSTNCLHAAVHGLWCLIKPHTFQQQFLTQCFLSYRGCETPTFQPATSTQTKDKSTQSDLEIAQSDVILGLLRMDILQRLRYVVEVCQPDVQVVIKCCEIFTQICQHSVGSAIRVMECPRLVSYIIQTFLCLPLASPFPHAVKLLRYICQSGRHAASRLLTDHKDKLLPFMMNFLAQIGGMTETSYKETELEVWKLWIVCLSYGHLVDACQDILPTILLQLQACIKHVQERMQWIQHVIKFITALASNLSQANKDNSAFSAQLQWTEMKAFYPLMITLVQNAVNMTLNIEKPTHEAYCIVTLGIDFLTLYYSKASMFVQAVDLIEEVETNIIPSIITPLENLISKILVSNCKVPEMALSQHVTPLPDLSLGQMSLEKQSQLQLSLYYDNLLSSYLRLCVAVCKIHLPSSKCLVSLLQRFGRHAVSSKLTLTKWNSFITKPRHRALYWLVKLFSLAVTGNDDLKCHIAHFHHLSLRCFTSLTTGDESYAFDLLSNVIFNLNFMEDIRYHHQGLPETFLEDLARVRSTYMGVITFSPKQLIPSTNRSSLKSHEISTFFLPAGADIMIPADWPYLRIVYLYDLSLHDETDTPKQTLSNCNTVLLCLKFLTVLEQCRSSYWNDVNVTAKLLRLMCIYLIDSETFLNDAVRNAMHGLFKMHCTNEMAPQIDFGQPVPGITSFYDFYVSLLDQYEAVSYGDSLFSAVIMLPLVQRCEPKLKLALWSQHTAAIRTITLNETDILLPIESYLQPPENNYNVICAYVTALASGVCQKDRSPFLYRLTIHHISTYLSGEVGNQKSRPDIHLVIKDVAVREDILKYVSPF</sequence>
<comment type="caution">
    <text evidence="9">The sequence shown here is derived from an EMBL/GenBank/DDBJ whole genome shotgun (WGS) entry which is preliminary data.</text>
</comment>
<evidence type="ECO:0000256" key="4">
    <source>
        <dbReference type="ARBA" id="ARBA00023242"/>
    </source>
</evidence>